<dbReference type="EMBL" id="JACWZY010000002">
    <property type="protein sequence ID" value="MBD2699886.1"/>
    <property type="molecule type" value="Genomic_DNA"/>
</dbReference>
<keyword evidence="6 11" id="KW-0812">Transmembrane</keyword>
<evidence type="ECO:0000256" key="8">
    <source>
        <dbReference type="ARBA" id="ARBA00022989"/>
    </source>
</evidence>
<evidence type="ECO:0000256" key="5">
    <source>
        <dbReference type="ARBA" id="ARBA00022519"/>
    </source>
</evidence>
<dbReference type="InterPro" id="IPR037682">
    <property type="entry name" value="TonB_C"/>
</dbReference>
<evidence type="ECO:0000256" key="1">
    <source>
        <dbReference type="ARBA" id="ARBA00004383"/>
    </source>
</evidence>
<feature type="transmembrane region" description="Helical" evidence="11">
    <location>
        <begin position="90"/>
        <end position="108"/>
    </location>
</feature>
<organism evidence="13 14">
    <name type="scientific">Spirosoma profusum</name>
    <dbReference type="NCBI Taxonomy" id="2771354"/>
    <lineage>
        <taxon>Bacteria</taxon>
        <taxon>Pseudomonadati</taxon>
        <taxon>Bacteroidota</taxon>
        <taxon>Cytophagia</taxon>
        <taxon>Cytophagales</taxon>
        <taxon>Cytophagaceae</taxon>
        <taxon>Spirosoma</taxon>
    </lineage>
</organism>
<comment type="similarity">
    <text evidence="2">Belongs to the TonB family.</text>
</comment>
<dbReference type="InterPro" id="IPR008756">
    <property type="entry name" value="Peptidase_M56"/>
</dbReference>
<feature type="region of interest" description="Disordered" evidence="10">
    <location>
        <begin position="417"/>
        <end position="441"/>
    </location>
</feature>
<dbReference type="GO" id="GO:0015031">
    <property type="term" value="P:protein transport"/>
    <property type="evidence" value="ECO:0007669"/>
    <property type="project" value="UniProtKB-KW"/>
</dbReference>
<sequence length="492" mass="54792">MSTFAYLLTVSLYLLLFYGCYVLLLRRNTFFGLNRAYLLGSIGLSLVLPFVKLPATLSDTLPTGVITLPAFVVNSGGHSGATYALTVTQWLWLFYGLGVLIMLVRMIIHLRAVMHLINRGNAERKPNYTLVRLTNNVTPSFSFGTYLVLNQADSNSEPDALLRHEEAHIRQCHTTDVLFLEIIQTIFWFNPILVFYKKSLQEVHEFLADRAVLQTPQPDYPRQLVAYALNVTPAALTTSFASKSTLKQRIIMLQKPASHRRALFGYALVLPLAAGLLMCTQSDRDQPQSAVITPENATRKSVKVEGEIFTVVEQQPAFPGGMAKLGEYLGANLKYPAAAEKANVEGKVYLNFVVTKTGEITDVQLLKGIGFGADEEAIRVLSQMPNWIPGRQNGKAVNTRYNIPIWFQLDEETKDAAFKQLGPPPPPPPPPGENGKESTFFSVPTDDETIQRSFAHFIVDDKEVAFQEFQKYDKAAIVEASSSDQTIRIATR</sequence>
<feature type="transmembrane region" description="Helical" evidence="11">
    <location>
        <begin position="6"/>
        <end position="24"/>
    </location>
</feature>
<comment type="subcellular location">
    <subcellularLocation>
        <location evidence="1">Cell inner membrane</location>
        <topology evidence="1">Single-pass membrane protein</topology>
        <orientation evidence="1">Periplasmic side</orientation>
    </subcellularLocation>
</comment>
<dbReference type="PANTHER" id="PTHR33446:SF2">
    <property type="entry name" value="PROTEIN TONB"/>
    <property type="match status" value="1"/>
</dbReference>
<dbReference type="Gene3D" id="3.30.1150.10">
    <property type="match status" value="1"/>
</dbReference>
<evidence type="ECO:0000259" key="12">
    <source>
        <dbReference type="PROSITE" id="PS52015"/>
    </source>
</evidence>
<reference evidence="13" key="1">
    <citation type="submission" date="2020-09" db="EMBL/GenBank/DDBJ databases">
        <authorList>
            <person name="Kim M.K."/>
        </authorList>
    </citation>
    <scope>NUCLEOTIDE SEQUENCE</scope>
    <source>
        <strain evidence="13">BT702</strain>
    </source>
</reference>
<dbReference type="GO" id="GO:0055085">
    <property type="term" value="P:transmembrane transport"/>
    <property type="evidence" value="ECO:0007669"/>
    <property type="project" value="InterPro"/>
</dbReference>
<dbReference type="Proteomes" id="UP000598820">
    <property type="component" value="Unassembled WGS sequence"/>
</dbReference>
<dbReference type="GO" id="GO:0098797">
    <property type="term" value="C:plasma membrane protein complex"/>
    <property type="evidence" value="ECO:0007669"/>
    <property type="project" value="TreeGrafter"/>
</dbReference>
<feature type="domain" description="TonB C-terminal" evidence="12">
    <location>
        <begin position="320"/>
        <end position="416"/>
    </location>
</feature>
<dbReference type="PANTHER" id="PTHR33446">
    <property type="entry name" value="PROTEIN TONB-RELATED"/>
    <property type="match status" value="1"/>
</dbReference>
<keyword evidence="5" id="KW-0997">Cell inner membrane</keyword>
<dbReference type="SUPFAM" id="SSF74653">
    <property type="entry name" value="TolA/TonB C-terminal domain"/>
    <property type="match status" value="1"/>
</dbReference>
<dbReference type="CDD" id="cd07341">
    <property type="entry name" value="M56_BlaR1_MecR1_like"/>
    <property type="match status" value="1"/>
</dbReference>
<keyword evidence="8 11" id="KW-1133">Transmembrane helix</keyword>
<dbReference type="NCBIfam" id="TIGR01352">
    <property type="entry name" value="tonB_Cterm"/>
    <property type="match status" value="1"/>
</dbReference>
<evidence type="ECO:0000256" key="2">
    <source>
        <dbReference type="ARBA" id="ARBA00006555"/>
    </source>
</evidence>
<evidence type="ECO:0000256" key="9">
    <source>
        <dbReference type="ARBA" id="ARBA00023136"/>
    </source>
</evidence>
<keyword evidence="4" id="KW-1003">Cell membrane</keyword>
<evidence type="ECO:0000256" key="7">
    <source>
        <dbReference type="ARBA" id="ARBA00022927"/>
    </source>
</evidence>
<accession>A0A926XUN1</accession>
<evidence type="ECO:0000313" key="14">
    <source>
        <dbReference type="Proteomes" id="UP000598820"/>
    </source>
</evidence>
<dbReference type="RefSeq" id="WP_190885721.1">
    <property type="nucleotide sequence ID" value="NZ_JACWZY010000002.1"/>
</dbReference>
<dbReference type="PROSITE" id="PS52015">
    <property type="entry name" value="TONB_CTD"/>
    <property type="match status" value="1"/>
</dbReference>
<keyword evidence="7" id="KW-0653">Protein transport</keyword>
<dbReference type="GO" id="GO:0031992">
    <property type="term" value="F:energy transducer activity"/>
    <property type="evidence" value="ECO:0007669"/>
    <property type="project" value="TreeGrafter"/>
</dbReference>
<protein>
    <submittedName>
        <fullName evidence="13">M56 family metallopeptidase</fullName>
    </submittedName>
</protein>
<name>A0A926XUN1_9BACT</name>
<dbReference type="AlphaFoldDB" id="A0A926XUN1"/>
<evidence type="ECO:0000256" key="10">
    <source>
        <dbReference type="SAM" id="MobiDB-lite"/>
    </source>
</evidence>
<keyword evidence="3" id="KW-0813">Transport</keyword>
<dbReference type="InterPro" id="IPR051045">
    <property type="entry name" value="TonB-dependent_transducer"/>
</dbReference>
<evidence type="ECO:0000256" key="11">
    <source>
        <dbReference type="SAM" id="Phobius"/>
    </source>
</evidence>
<comment type="caution">
    <text evidence="13">The sequence shown here is derived from an EMBL/GenBank/DDBJ whole genome shotgun (WGS) entry which is preliminary data.</text>
</comment>
<dbReference type="Pfam" id="PF03544">
    <property type="entry name" value="TonB_C"/>
    <property type="match status" value="1"/>
</dbReference>
<evidence type="ECO:0000313" key="13">
    <source>
        <dbReference type="EMBL" id="MBD2699886.1"/>
    </source>
</evidence>
<evidence type="ECO:0000256" key="3">
    <source>
        <dbReference type="ARBA" id="ARBA00022448"/>
    </source>
</evidence>
<feature type="compositionally biased region" description="Pro residues" evidence="10">
    <location>
        <begin position="422"/>
        <end position="432"/>
    </location>
</feature>
<gene>
    <name evidence="13" type="ORF">IC229_04515</name>
</gene>
<keyword evidence="9 11" id="KW-0472">Membrane</keyword>
<dbReference type="Pfam" id="PF05569">
    <property type="entry name" value="Peptidase_M56"/>
    <property type="match status" value="1"/>
</dbReference>
<feature type="transmembrane region" description="Helical" evidence="11">
    <location>
        <begin position="36"/>
        <end position="55"/>
    </location>
</feature>
<proteinExistence type="inferred from homology"/>
<dbReference type="InterPro" id="IPR006260">
    <property type="entry name" value="TonB/TolA_C"/>
</dbReference>
<evidence type="ECO:0000256" key="6">
    <source>
        <dbReference type="ARBA" id="ARBA00022692"/>
    </source>
</evidence>
<evidence type="ECO:0000256" key="4">
    <source>
        <dbReference type="ARBA" id="ARBA00022475"/>
    </source>
</evidence>
<keyword evidence="14" id="KW-1185">Reference proteome</keyword>